<sequence>MLRKTLKSDFGGATAVSNLSAFIAHRRRMRRRKPTPSPRPKGPPHLMGKKKLHNLPPTPPPPDPDSESPPPPSVDVVLKPPAPVTVSSATTPEQSPIEAFPIQSDEMEIESPPLDPVKASPKVAPVSTEEQVLSYADPEKSNPCTGGSTKSLVINFAESSLGKSAGLDQGEGSSLAGSGKAQSQNHIPSNVLEKTVVSQSSPGVESDSSDVQSPRSPEANGPHHLRVPPNASKSEFYSTVGWNLRSPRSDAELRRTLGSTLQNRTIKAHERNKEAEEETHGMIYTIQTGMRFSASTCPSSTPKETGKDRRTARFAGAQKPA</sequence>
<feature type="region of interest" description="Disordered" evidence="1">
    <location>
        <begin position="1"/>
        <end position="150"/>
    </location>
</feature>
<dbReference type="EMBL" id="JAGKQM010000017">
    <property type="protein sequence ID" value="KAH0869460.1"/>
    <property type="molecule type" value="Genomic_DNA"/>
</dbReference>
<feature type="region of interest" description="Disordered" evidence="1">
    <location>
        <begin position="163"/>
        <end position="233"/>
    </location>
</feature>
<accession>A0ABQ7YQV3</accession>
<name>A0ABQ7YQV3_BRANA</name>
<feature type="compositionally biased region" description="Polar residues" evidence="1">
    <location>
        <begin position="85"/>
        <end position="94"/>
    </location>
</feature>
<feature type="region of interest" description="Disordered" evidence="1">
    <location>
        <begin position="287"/>
        <end position="321"/>
    </location>
</feature>
<evidence type="ECO:0000256" key="1">
    <source>
        <dbReference type="SAM" id="MobiDB-lite"/>
    </source>
</evidence>
<feature type="compositionally biased region" description="Polar residues" evidence="1">
    <location>
        <begin position="171"/>
        <end position="188"/>
    </location>
</feature>
<evidence type="ECO:0000313" key="2">
    <source>
        <dbReference type="EMBL" id="KAH0869460.1"/>
    </source>
</evidence>
<comment type="caution">
    <text evidence="2">The sequence shown here is derived from an EMBL/GenBank/DDBJ whole genome shotgun (WGS) entry which is preliminary data.</text>
</comment>
<keyword evidence="3" id="KW-1185">Reference proteome</keyword>
<organism evidence="2 3">
    <name type="scientific">Brassica napus</name>
    <name type="common">Rape</name>
    <dbReference type="NCBI Taxonomy" id="3708"/>
    <lineage>
        <taxon>Eukaryota</taxon>
        <taxon>Viridiplantae</taxon>
        <taxon>Streptophyta</taxon>
        <taxon>Embryophyta</taxon>
        <taxon>Tracheophyta</taxon>
        <taxon>Spermatophyta</taxon>
        <taxon>Magnoliopsida</taxon>
        <taxon>eudicotyledons</taxon>
        <taxon>Gunneridae</taxon>
        <taxon>Pentapetalae</taxon>
        <taxon>rosids</taxon>
        <taxon>malvids</taxon>
        <taxon>Brassicales</taxon>
        <taxon>Brassicaceae</taxon>
        <taxon>Brassiceae</taxon>
        <taxon>Brassica</taxon>
    </lineage>
</organism>
<proteinExistence type="predicted"/>
<gene>
    <name evidence="2" type="ORF">HID58_076482</name>
</gene>
<dbReference type="Proteomes" id="UP000824890">
    <property type="component" value="Unassembled WGS sequence"/>
</dbReference>
<feature type="compositionally biased region" description="Polar residues" evidence="1">
    <location>
        <begin position="287"/>
        <end position="303"/>
    </location>
</feature>
<reference evidence="2 3" key="1">
    <citation type="submission" date="2021-05" db="EMBL/GenBank/DDBJ databases">
        <title>Genome Assembly of Synthetic Allotetraploid Brassica napus Reveals Homoeologous Exchanges between Subgenomes.</title>
        <authorList>
            <person name="Davis J.T."/>
        </authorList>
    </citation>
    <scope>NUCLEOTIDE SEQUENCE [LARGE SCALE GENOMIC DNA]</scope>
    <source>
        <strain evidence="3">cv. Da-Ae</strain>
        <tissue evidence="2">Seedling</tissue>
    </source>
</reference>
<feature type="compositionally biased region" description="Basic residues" evidence="1">
    <location>
        <begin position="24"/>
        <end position="34"/>
    </location>
</feature>
<feature type="compositionally biased region" description="Pro residues" evidence="1">
    <location>
        <begin position="56"/>
        <end position="73"/>
    </location>
</feature>
<evidence type="ECO:0000313" key="3">
    <source>
        <dbReference type="Proteomes" id="UP000824890"/>
    </source>
</evidence>
<protein>
    <submittedName>
        <fullName evidence="2">Uncharacterized protein</fullName>
    </submittedName>
</protein>